<evidence type="ECO:0000313" key="6">
    <source>
        <dbReference type="EMBL" id="QEG20897.1"/>
    </source>
</evidence>
<dbReference type="InterPro" id="IPR045076">
    <property type="entry name" value="MutS"/>
</dbReference>
<dbReference type="InterPro" id="IPR036187">
    <property type="entry name" value="DNA_mismatch_repair_MutS_sf"/>
</dbReference>
<dbReference type="GO" id="GO:0005524">
    <property type="term" value="F:ATP binding"/>
    <property type="evidence" value="ECO:0007669"/>
    <property type="project" value="UniProtKB-KW"/>
</dbReference>
<reference evidence="6 7" key="1">
    <citation type="submission" date="2019-08" db="EMBL/GenBank/DDBJ databases">
        <title>Deep-cultivation of Planctomycetes and their phenomic and genomic characterization uncovers novel biology.</title>
        <authorList>
            <person name="Wiegand S."/>
            <person name="Jogler M."/>
            <person name="Boedeker C."/>
            <person name="Pinto D."/>
            <person name="Vollmers J."/>
            <person name="Rivas-Marin E."/>
            <person name="Kohn T."/>
            <person name="Peeters S.H."/>
            <person name="Heuer A."/>
            <person name="Rast P."/>
            <person name="Oberbeckmann S."/>
            <person name="Bunk B."/>
            <person name="Jeske O."/>
            <person name="Meyerdierks A."/>
            <person name="Storesund J.E."/>
            <person name="Kallscheuer N."/>
            <person name="Luecker S."/>
            <person name="Lage O.M."/>
            <person name="Pohl T."/>
            <person name="Merkel B.J."/>
            <person name="Hornburger P."/>
            <person name="Mueller R.-W."/>
            <person name="Bruemmer F."/>
            <person name="Labrenz M."/>
            <person name="Spormann A.M."/>
            <person name="Op den Camp H."/>
            <person name="Overmann J."/>
            <person name="Amann R."/>
            <person name="Jetten M.S.M."/>
            <person name="Mascher T."/>
            <person name="Medema M.H."/>
            <person name="Devos D.P."/>
            <person name="Kaster A.-K."/>
            <person name="Ovreas L."/>
            <person name="Rohde M."/>
            <person name="Galperin M.Y."/>
            <person name="Jogler C."/>
        </authorList>
    </citation>
    <scope>NUCLEOTIDE SEQUENCE [LARGE SCALE GENOMIC DNA]</scope>
    <source>
        <strain evidence="6 7">FC18</strain>
    </source>
</reference>
<accession>A0A5B9P2Y9</accession>
<evidence type="ECO:0000256" key="4">
    <source>
        <dbReference type="SAM" id="Phobius"/>
    </source>
</evidence>
<dbReference type="EMBL" id="CP042912">
    <property type="protein sequence ID" value="QEG20897.1"/>
    <property type="molecule type" value="Genomic_DNA"/>
</dbReference>
<organism evidence="6 7">
    <name type="scientific">Mariniblastus fucicola</name>
    <dbReference type="NCBI Taxonomy" id="980251"/>
    <lineage>
        <taxon>Bacteria</taxon>
        <taxon>Pseudomonadati</taxon>
        <taxon>Planctomycetota</taxon>
        <taxon>Planctomycetia</taxon>
        <taxon>Pirellulales</taxon>
        <taxon>Pirellulaceae</taxon>
        <taxon>Mariniblastus</taxon>
    </lineage>
</organism>
<dbReference type="SUPFAM" id="SSF48334">
    <property type="entry name" value="DNA repair protein MutS, domain III"/>
    <property type="match status" value="1"/>
</dbReference>
<dbReference type="GO" id="GO:0030983">
    <property type="term" value="F:mismatched DNA binding"/>
    <property type="evidence" value="ECO:0007669"/>
    <property type="project" value="InterPro"/>
</dbReference>
<dbReference type="CDD" id="cd03283">
    <property type="entry name" value="ABC_MutS-like"/>
    <property type="match status" value="1"/>
</dbReference>
<protein>
    <submittedName>
        <fullName evidence="6">DNA mismatch repair protein MutS</fullName>
    </submittedName>
</protein>
<dbReference type="Proteomes" id="UP000322214">
    <property type="component" value="Chromosome"/>
</dbReference>
<evidence type="ECO:0000313" key="7">
    <source>
        <dbReference type="Proteomes" id="UP000322214"/>
    </source>
</evidence>
<keyword evidence="2" id="KW-0067">ATP-binding</keyword>
<feature type="transmembrane region" description="Helical" evidence="4">
    <location>
        <begin position="223"/>
        <end position="245"/>
    </location>
</feature>
<dbReference type="AlphaFoldDB" id="A0A5B9P2Y9"/>
<dbReference type="GO" id="GO:0005829">
    <property type="term" value="C:cytosol"/>
    <property type="evidence" value="ECO:0007669"/>
    <property type="project" value="TreeGrafter"/>
</dbReference>
<dbReference type="Pfam" id="PF00488">
    <property type="entry name" value="MutS_V"/>
    <property type="match status" value="1"/>
</dbReference>
<keyword evidence="4" id="KW-0472">Membrane</keyword>
<proteinExistence type="predicted"/>
<feature type="transmembrane region" description="Helical" evidence="4">
    <location>
        <begin position="39"/>
        <end position="60"/>
    </location>
</feature>
<dbReference type="GO" id="GO:0006298">
    <property type="term" value="P:mismatch repair"/>
    <property type="evidence" value="ECO:0007669"/>
    <property type="project" value="InterPro"/>
</dbReference>
<gene>
    <name evidence="6" type="primary">mutS_1</name>
    <name evidence="6" type="ORF">MFFC18_07480</name>
</gene>
<keyword evidence="7" id="KW-1185">Reference proteome</keyword>
<keyword evidence="4" id="KW-1133">Transmembrane helix</keyword>
<dbReference type="GO" id="GO:0140664">
    <property type="term" value="F:ATP-dependent DNA damage sensor activity"/>
    <property type="evidence" value="ECO:0007669"/>
    <property type="project" value="InterPro"/>
</dbReference>
<dbReference type="PANTHER" id="PTHR11361:SF99">
    <property type="entry name" value="DNA MISMATCH REPAIR PROTEIN"/>
    <property type="match status" value="1"/>
</dbReference>
<feature type="transmembrane region" description="Helical" evidence="4">
    <location>
        <begin position="344"/>
        <end position="364"/>
    </location>
</feature>
<dbReference type="SUPFAM" id="SSF52540">
    <property type="entry name" value="P-loop containing nucleoside triphosphate hydrolases"/>
    <property type="match status" value="1"/>
</dbReference>
<evidence type="ECO:0000256" key="2">
    <source>
        <dbReference type="ARBA" id="ARBA00022840"/>
    </source>
</evidence>
<dbReference type="InterPro" id="IPR000432">
    <property type="entry name" value="DNA_mismatch_repair_MutS_C"/>
</dbReference>
<dbReference type="KEGG" id="mff:MFFC18_07480"/>
<dbReference type="PANTHER" id="PTHR11361">
    <property type="entry name" value="DNA MISMATCH REPAIR PROTEIN MUTS FAMILY MEMBER"/>
    <property type="match status" value="1"/>
</dbReference>
<dbReference type="RefSeq" id="WP_075085173.1">
    <property type="nucleotide sequence ID" value="NZ_CP042912.1"/>
</dbReference>
<keyword evidence="3" id="KW-0238">DNA-binding</keyword>
<dbReference type="SMART" id="SM00534">
    <property type="entry name" value="MUTSac"/>
    <property type="match status" value="1"/>
</dbReference>
<keyword evidence="1" id="KW-0547">Nucleotide-binding</keyword>
<dbReference type="Gene3D" id="3.40.50.300">
    <property type="entry name" value="P-loop containing nucleotide triphosphate hydrolases"/>
    <property type="match status" value="1"/>
</dbReference>
<evidence type="ECO:0000256" key="3">
    <source>
        <dbReference type="ARBA" id="ARBA00023125"/>
    </source>
</evidence>
<dbReference type="InterPro" id="IPR027417">
    <property type="entry name" value="P-loop_NTPase"/>
</dbReference>
<evidence type="ECO:0000256" key="1">
    <source>
        <dbReference type="ARBA" id="ARBA00022741"/>
    </source>
</evidence>
<name>A0A5B9P2Y9_9BACT</name>
<dbReference type="STRING" id="980251.GCA_001642875_02953"/>
<feature type="domain" description="DNA mismatch repair proteins mutS family" evidence="5">
    <location>
        <begin position="442"/>
        <end position="628"/>
    </location>
</feature>
<feature type="transmembrane region" description="Helical" evidence="4">
    <location>
        <begin position="66"/>
        <end position="83"/>
    </location>
</feature>
<keyword evidence="4" id="KW-0812">Transmembrane</keyword>
<feature type="transmembrane region" description="Helical" evidence="4">
    <location>
        <begin position="251"/>
        <end position="270"/>
    </location>
</feature>
<evidence type="ECO:0000259" key="5">
    <source>
        <dbReference type="SMART" id="SM00534"/>
    </source>
</evidence>
<dbReference type="OrthoDB" id="9802448at2"/>
<sequence>MSSDNQPKTHLEVVDRYREKLRVQEAVVDQCNRQWSKFAYARGGVLLLFLIVLFLAWNGAWAPATWPYYMAGVVFFVFTAVAWKVETLEKTMRESRMAARMFRESIARCLRQWKEIEVPVVNVPAKLTAVSTDLDMFTDSSIFKLLGITRTPLGTETLAQWISSGASADEVALRQEAVKELAPKLEWREEFQLLCEQLSGSHANPTSFVDWAKSGNWFRGRQWLLVAARVTSVCSIVLIACLPFQLLPLTILGPLLMLVMAFNFGLAVFYSGSIHEEFNKISTQANEARGYVELFERVAKFEASSQRLQSLQVGFRDSQSGAQKAIGRLGGLTSLAMIRRGSGFLLYLLLEFLFFWDAHVLDLLERWKARHGQRVPGWFGDLGHWESLCALAKLAADEPRWCWPEVTHPKSDAAKVIKANQLAHPLLGQERVANDAEVGPPGSVLLVTGSNMSGKSTLLRSIGANAVLAQMGTVVCADSMKLPPLQIETSMRIADSLADGVSFFMAELKRLKQIVDSSKVISASDEKTMLFLLDEILQGTNSTERQVAVSRVVRKLIDSKAIGCISTHDLDLAKTDELADACRTVHFSEQFVTEDGQEKMTFDYVMKQGIAQTTNALKLLELVGLGED</sequence>